<feature type="active site" evidence="5">
    <location>
        <position position="244"/>
    </location>
</feature>
<dbReference type="AlphaFoldDB" id="A0A1I0GF77"/>
<evidence type="ECO:0000256" key="7">
    <source>
        <dbReference type="RuleBase" id="RU003345"/>
    </source>
</evidence>
<dbReference type="InterPro" id="IPR016162">
    <property type="entry name" value="Ald_DH_N"/>
</dbReference>
<proteinExistence type="inferred from homology"/>
<dbReference type="InterPro" id="IPR029510">
    <property type="entry name" value="Ald_DH_CS_GLU"/>
</dbReference>
<dbReference type="FunFam" id="3.40.309.10:FF:000003">
    <property type="entry name" value="Aldehyde dehydrogenase"/>
    <property type="match status" value="1"/>
</dbReference>
<reference evidence="10" key="1">
    <citation type="submission" date="2016-10" db="EMBL/GenBank/DDBJ databases">
        <authorList>
            <person name="Varghese N."/>
            <person name="Submissions S."/>
        </authorList>
    </citation>
    <scope>NUCLEOTIDE SEQUENCE [LARGE SCALE GENOMIC DNA]</scope>
    <source>
        <strain evidence="10">DSM 1551</strain>
    </source>
</reference>
<name>A0A1I0GF77_9FIRM</name>
<evidence type="ECO:0000256" key="5">
    <source>
        <dbReference type="PIRSR" id="PIRSR036492-1"/>
    </source>
</evidence>
<organism evidence="9 10">
    <name type="scientific">Thomasclavelia cocleata</name>
    <dbReference type="NCBI Taxonomy" id="69824"/>
    <lineage>
        <taxon>Bacteria</taxon>
        <taxon>Bacillati</taxon>
        <taxon>Bacillota</taxon>
        <taxon>Erysipelotrichia</taxon>
        <taxon>Erysipelotrichales</taxon>
        <taxon>Coprobacillaceae</taxon>
        <taxon>Thomasclavelia</taxon>
    </lineage>
</organism>
<evidence type="ECO:0000256" key="3">
    <source>
        <dbReference type="ARBA" id="ARBA00023027"/>
    </source>
</evidence>
<dbReference type="Pfam" id="PF00171">
    <property type="entry name" value="Aldedh"/>
    <property type="match status" value="1"/>
</dbReference>
<dbReference type="Gene3D" id="3.40.605.10">
    <property type="entry name" value="Aldehyde Dehydrogenase, Chain A, domain 1"/>
    <property type="match status" value="1"/>
</dbReference>
<dbReference type="PANTHER" id="PTHR43570:SF16">
    <property type="entry name" value="ALDEHYDE DEHYDROGENASE TYPE III, ISOFORM Q"/>
    <property type="match status" value="1"/>
</dbReference>
<dbReference type="Proteomes" id="UP000198558">
    <property type="component" value="Unassembled WGS sequence"/>
</dbReference>
<keyword evidence="2 4" id="KW-0560">Oxidoreductase</keyword>
<feature type="domain" description="Aldehyde dehydrogenase" evidence="8">
    <location>
        <begin position="2"/>
        <end position="420"/>
    </location>
</feature>
<dbReference type="GO" id="GO:0006081">
    <property type="term" value="P:aldehyde metabolic process"/>
    <property type="evidence" value="ECO:0007669"/>
    <property type="project" value="InterPro"/>
</dbReference>
<dbReference type="InterPro" id="IPR015590">
    <property type="entry name" value="Aldehyde_DH_dom"/>
</dbReference>
<dbReference type="GeneID" id="78288986"/>
<evidence type="ECO:0000256" key="6">
    <source>
        <dbReference type="PROSITE-ProRule" id="PRU10007"/>
    </source>
</evidence>
<dbReference type="InterPro" id="IPR016161">
    <property type="entry name" value="Ald_DH/histidinol_DH"/>
</dbReference>
<dbReference type="SUPFAM" id="SSF53720">
    <property type="entry name" value="ALDH-like"/>
    <property type="match status" value="1"/>
</dbReference>
<dbReference type="EMBL" id="FOIN01000029">
    <property type="protein sequence ID" value="SET69472.1"/>
    <property type="molecule type" value="Genomic_DNA"/>
</dbReference>
<dbReference type="RefSeq" id="WP_092355222.1">
    <property type="nucleotide sequence ID" value="NZ_FOIN01000029.1"/>
</dbReference>
<evidence type="ECO:0000313" key="10">
    <source>
        <dbReference type="Proteomes" id="UP000198558"/>
    </source>
</evidence>
<comment type="similarity">
    <text evidence="1 4 7">Belongs to the aldehyde dehydrogenase family.</text>
</comment>
<dbReference type="PIRSF" id="PIRSF036492">
    <property type="entry name" value="ALDH"/>
    <property type="match status" value="1"/>
</dbReference>
<dbReference type="InterPro" id="IPR012394">
    <property type="entry name" value="Aldehyde_DH_NAD(P)"/>
</dbReference>
<dbReference type="GO" id="GO:0005737">
    <property type="term" value="C:cytoplasm"/>
    <property type="evidence" value="ECO:0007669"/>
    <property type="project" value="TreeGrafter"/>
</dbReference>
<evidence type="ECO:0000256" key="2">
    <source>
        <dbReference type="ARBA" id="ARBA00023002"/>
    </source>
</evidence>
<dbReference type="PANTHER" id="PTHR43570">
    <property type="entry name" value="ALDEHYDE DEHYDROGENASE"/>
    <property type="match status" value="1"/>
</dbReference>
<dbReference type="InterPro" id="IPR016163">
    <property type="entry name" value="Ald_DH_C"/>
</dbReference>
<dbReference type="GO" id="GO:0004029">
    <property type="term" value="F:aldehyde dehydrogenase (NAD+) activity"/>
    <property type="evidence" value="ECO:0007669"/>
    <property type="project" value="TreeGrafter"/>
</dbReference>
<dbReference type="PROSITE" id="PS00687">
    <property type="entry name" value="ALDEHYDE_DEHYDR_GLU"/>
    <property type="match status" value="1"/>
</dbReference>
<keyword evidence="10" id="KW-1185">Reference proteome</keyword>
<keyword evidence="3" id="KW-0520">NAD</keyword>
<sequence length="450" mass="51783">MEDIDKIVLYQRNYFKTMKTQDYNFRKHQLEILYQKIKYYQKEIEQALYSDLKKPVFEAYSTEIGFVLNSIRFIQKNLKKWMKPHKKLSPYYLFGSYDTVTYRPLGISLIIGPFNYPFQLVMEPLIGAIASGNCAIVKPSENAPSTAKIIKLIIDETFASEYIYCILGDSIITASLTHSSVDHIFFTGSIEVGKKVMMAASEQLIPVTLELGGKSPAIIDDSAVLKDAVEKIAWGKILNAGQTCIAPDYLIIAENLKDEFIKLWKVTIEKFLCKDDYGRIVNEKHFNRLIKYLNEEQIYAGGNYNKDDLWIQPTLVNGDKSNYMVEEIFGPILPIVTYNNRDEVVDIIEKHPFPLAMYIFSNDKHYINFLTKRLSFGGACINDCISHLISSKVPFGGIRYSGIGRYHGKDSFIAFSHKQTIHHRVIKRDIISLYPPYSKYIYKLVKKVLR</sequence>
<dbReference type="FunFam" id="3.40.605.10:FF:000004">
    <property type="entry name" value="Aldehyde dehydrogenase"/>
    <property type="match status" value="1"/>
</dbReference>
<dbReference type="Gene3D" id="3.40.309.10">
    <property type="entry name" value="Aldehyde Dehydrogenase, Chain A, domain 2"/>
    <property type="match status" value="1"/>
</dbReference>
<evidence type="ECO:0000256" key="1">
    <source>
        <dbReference type="ARBA" id="ARBA00009986"/>
    </source>
</evidence>
<evidence type="ECO:0000259" key="8">
    <source>
        <dbReference type="Pfam" id="PF00171"/>
    </source>
</evidence>
<evidence type="ECO:0000256" key="4">
    <source>
        <dbReference type="PIRNR" id="PIRNR036492"/>
    </source>
</evidence>
<dbReference type="OrthoDB" id="9762913at2"/>
<protein>
    <recommendedName>
        <fullName evidence="4">Aldehyde dehydrogenase</fullName>
    </recommendedName>
</protein>
<feature type="active site" evidence="5 6">
    <location>
        <position position="210"/>
    </location>
</feature>
<accession>A0A1I0GF77</accession>
<gene>
    <name evidence="9" type="ORF">SAMN04489758_1292</name>
</gene>
<evidence type="ECO:0000313" key="9">
    <source>
        <dbReference type="EMBL" id="SET69472.1"/>
    </source>
</evidence>